<keyword evidence="3" id="KW-1185">Reference proteome</keyword>
<comment type="caution">
    <text evidence="2">The sequence shown here is derived from an EMBL/GenBank/DDBJ whole genome shotgun (WGS) entry which is preliminary data.</text>
</comment>
<evidence type="ECO:0000313" key="3">
    <source>
        <dbReference type="Proteomes" id="UP001501752"/>
    </source>
</evidence>
<dbReference type="EMBL" id="BAABIS010000001">
    <property type="protein sequence ID" value="GAA4833927.1"/>
    <property type="molecule type" value="Genomic_DNA"/>
</dbReference>
<dbReference type="Proteomes" id="UP001501752">
    <property type="component" value="Unassembled WGS sequence"/>
</dbReference>
<gene>
    <name evidence="2" type="ORF">GCM10023235_05550</name>
</gene>
<protein>
    <submittedName>
        <fullName evidence="2">Uncharacterized protein</fullName>
    </submittedName>
</protein>
<evidence type="ECO:0000313" key="2">
    <source>
        <dbReference type="EMBL" id="GAA4833927.1"/>
    </source>
</evidence>
<proteinExistence type="predicted"/>
<sequence length="192" mass="20195">MGRWSGRGGGDDARWLQREAARVGRAVSFGIRGRSRVRARGIHLNLTGEQAAALAVAVAEDEDKVRQVVGQALADCFNGGPYGGFSADDFAFDTDGIVQPAYPDERFRSSAREAAMAGATTPSSGGIPHRTGLPPQADPRRPSSTGPDGVVGQTPGGAGIGRWPPHPGEGQAASRPCRSCVRMRDSRRETCI</sequence>
<accession>A0ABP9DEX2</accession>
<organism evidence="2 3">
    <name type="scientific">Kitasatospora terrestris</name>
    <dbReference type="NCBI Taxonomy" id="258051"/>
    <lineage>
        <taxon>Bacteria</taxon>
        <taxon>Bacillati</taxon>
        <taxon>Actinomycetota</taxon>
        <taxon>Actinomycetes</taxon>
        <taxon>Kitasatosporales</taxon>
        <taxon>Streptomycetaceae</taxon>
        <taxon>Kitasatospora</taxon>
    </lineage>
</organism>
<reference evidence="3" key="1">
    <citation type="journal article" date="2019" name="Int. J. Syst. Evol. Microbiol.">
        <title>The Global Catalogue of Microorganisms (GCM) 10K type strain sequencing project: providing services to taxonomists for standard genome sequencing and annotation.</title>
        <authorList>
            <consortium name="The Broad Institute Genomics Platform"/>
            <consortium name="The Broad Institute Genome Sequencing Center for Infectious Disease"/>
            <person name="Wu L."/>
            <person name="Ma J."/>
        </authorList>
    </citation>
    <scope>NUCLEOTIDE SEQUENCE [LARGE SCALE GENOMIC DNA]</scope>
    <source>
        <strain evidence="3">JCM 13006</strain>
    </source>
</reference>
<feature type="region of interest" description="Disordered" evidence="1">
    <location>
        <begin position="111"/>
        <end position="178"/>
    </location>
</feature>
<name>A0ABP9DEX2_9ACTN</name>
<evidence type="ECO:0000256" key="1">
    <source>
        <dbReference type="SAM" id="MobiDB-lite"/>
    </source>
</evidence>